<evidence type="ECO:0000259" key="1">
    <source>
        <dbReference type="Pfam" id="PF19580"/>
    </source>
</evidence>
<dbReference type="SUPFAM" id="SSF56219">
    <property type="entry name" value="DNase I-like"/>
    <property type="match status" value="1"/>
</dbReference>
<sequence>MILFSSWLHWFMVLTFTSLVNVVPFSGDILNSNNNTYGFENAIAQAPDIVLIHDIQGASHTSKLVDKTVTDVPGVVTLVLDSGSGRGFYMQDPNPDDDDATSEGIFVFLGKSEIPNPEVGQSVAVTGRVTEFRPGNNANNLTTTQITANVEGGAVQIIDSLGTITPTVIGTGGRIPPNTAINDDFTASDRGNVETEGDFEPASEGIDFYESLESMLVQINNPLAVSPTNEFGEIWVLSDNGSNSTRRTVRGGSRISPKDFNPERIQIDDAPAISGKSPEVNVGATLGTITGIVDYNFNSYEILPFSITVNSQSSLTKEKTNLIPEGNNLTVATFNVENLDAKLEDINKVNKQQKSNVDDDLGNGKFAALADRIVTNLRSPDIIALEEIQDNTGAEIDDGVVDADRTYQELINAIASSGGPTYDYRQINPVEGQDGGQPGGNIRVGFLFNPNRVQFVDRAGGGSTTNTTVKKVNDQPELSASPGRINPTNPAFDDSRKSLVGEFIFQGQKLFAIANHWNSKGGDQPLYGPNQPPVLTAETQRRQQAQVINDFVDSILAVDPKANVVVLGDLNDFEFSEPLNILKGKPSGRGSAVLRSLIETLPANERYAYNFQGNAQVLDHILVSQNLFKKLKGYDVVHINSEFVEQDSDHDPSVAQFDLPVTSDQ</sequence>
<feature type="domain" description="Endonuclease/exonuclease/phosphatase" evidence="1">
    <location>
        <begin position="485"/>
        <end position="645"/>
    </location>
</feature>
<gene>
    <name evidence="2" type="ORF">WA1_01920</name>
</gene>
<proteinExistence type="predicted"/>
<protein>
    <recommendedName>
        <fullName evidence="1">Endonuclease/exonuclease/phosphatase domain-containing protein</fullName>
    </recommendedName>
</protein>
<dbReference type="AlphaFoldDB" id="A0A139XGZ6"/>
<dbReference type="GO" id="GO:0003824">
    <property type="term" value="F:catalytic activity"/>
    <property type="evidence" value="ECO:0007669"/>
    <property type="project" value="InterPro"/>
</dbReference>
<comment type="caution">
    <text evidence="2">The sequence shown here is derived from an EMBL/GenBank/DDBJ whole genome shotgun (WGS) entry which is preliminary data.</text>
</comment>
<dbReference type="Pfam" id="PF19580">
    <property type="entry name" value="Exo_endo_phos_3"/>
    <property type="match status" value="1"/>
</dbReference>
<dbReference type="RefSeq" id="WP_017741206.1">
    <property type="nucleotide sequence ID" value="NZ_KQ976354.1"/>
</dbReference>
<accession>A0A139XGZ6</accession>
<dbReference type="Gene3D" id="3.60.10.10">
    <property type="entry name" value="Endonuclease/exonuclease/phosphatase"/>
    <property type="match status" value="1"/>
</dbReference>
<dbReference type="OrthoDB" id="9768561at2"/>
<dbReference type="CDD" id="cd04486">
    <property type="entry name" value="YhcR_OBF_like"/>
    <property type="match status" value="1"/>
</dbReference>
<dbReference type="EMBL" id="ANNX02000012">
    <property type="protein sequence ID" value="KYC43933.1"/>
    <property type="molecule type" value="Genomic_DNA"/>
</dbReference>
<dbReference type="Proteomes" id="UP000076925">
    <property type="component" value="Unassembled WGS sequence"/>
</dbReference>
<dbReference type="InterPro" id="IPR005135">
    <property type="entry name" value="Endo/exonuclease/phosphatase"/>
</dbReference>
<evidence type="ECO:0000313" key="2">
    <source>
        <dbReference type="EMBL" id="KYC43933.1"/>
    </source>
</evidence>
<evidence type="ECO:0000313" key="3">
    <source>
        <dbReference type="Proteomes" id="UP000076925"/>
    </source>
</evidence>
<keyword evidence="3" id="KW-1185">Reference proteome</keyword>
<dbReference type="STRING" id="128403.WA1_01920"/>
<dbReference type="PANTHER" id="PTHR42834">
    <property type="entry name" value="ENDONUCLEASE/EXONUCLEASE/PHOSPHATASE FAMILY PROTEIN (AFU_ORTHOLOGUE AFUA_3G09210)"/>
    <property type="match status" value="1"/>
</dbReference>
<name>A0A139XGZ6_9CYAN</name>
<dbReference type="PANTHER" id="PTHR42834:SF1">
    <property type="entry name" value="ENDONUCLEASE_EXONUCLEASE_PHOSPHATASE FAMILY PROTEIN (AFU_ORTHOLOGUE AFUA_3G09210)"/>
    <property type="match status" value="1"/>
</dbReference>
<organism evidence="2 3">
    <name type="scientific">Scytonema hofmannii PCC 7110</name>
    <dbReference type="NCBI Taxonomy" id="128403"/>
    <lineage>
        <taxon>Bacteria</taxon>
        <taxon>Bacillati</taxon>
        <taxon>Cyanobacteriota</taxon>
        <taxon>Cyanophyceae</taxon>
        <taxon>Nostocales</taxon>
        <taxon>Scytonemataceae</taxon>
        <taxon>Scytonema</taxon>
    </lineage>
</organism>
<dbReference type="InterPro" id="IPR036691">
    <property type="entry name" value="Endo/exonu/phosph_ase_sf"/>
</dbReference>
<reference evidence="2 3" key="1">
    <citation type="journal article" date="2013" name="Genome Biol. Evol.">
        <title>Genomes of Stigonematalean cyanobacteria (subsection V) and the evolution of oxygenic photosynthesis from prokaryotes to plastids.</title>
        <authorList>
            <person name="Dagan T."/>
            <person name="Roettger M."/>
            <person name="Stucken K."/>
            <person name="Landan G."/>
            <person name="Koch R."/>
            <person name="Major P."/>
            <person name="Gould S.B."/>
            <person name="Goremykin V.V."/>
            <person name="Rippka R."/>
            <person name="Tandeau de Marsac N."/>
            <person name="Gugger M."/>
            <person name="Lockhart P.J."/>
            <person name="Allen J.F."/>
            <person name="Brune I."/>
            <person name="Maus I."/>
            <person name="Puhler A."/>
            <person name="Martin W.F."/>
        </authorList>
    </citation>
    <scope>NUCLEOTIDE SEQUENCE [LARGE SCALE GENOMIC DNA]</scope>
    <source>
        <strain evidence="2 3">PCC 7110</strain>
    </source>
</reference>